<evidence type="ECO:0000256" key="5">
    <source>
        <dbReference type="ARBA" id="ARBA00022884"/>
    </source>
</evidence>
<dbReference type="Pfam" id="PF05731">
    <property type="entry name" value="TROVE"/>
    <property type="match status" value="1"/>
</dbReference>
<evidence type="ECO:0000256" key="2">
    <source>
        <dbReference type="ARBA" id="ARBA00007814"/>
    </source>
</evidence>
<accession>A0A8B8EGB2</accession>
<dbReference type="GO" id="GO:0003723">
    <property type="term" value="F:RNA binding"/>
    <property type="evidence" value="ECO:0007669"/>
    <property type="project" value="UniProtKB-KW"/>
</dbReference>
<dbReference type="PROSITE" id="PS50988">
    <property type="entry name" value="TROVE"/>
    <property type="match status" value="1"/>
</dbReference>
<evidence type="ECO:0000259" key="7">
    <source>
        <dbReference type="PROSITE" id="PS50988"/>
    </source>
</evidence>
<dbReference type="InterPro" id="IPR037214">
    <property type="entry name" value="TROVE_dom_sf"/>
</dbReference>
<dbReference type="PANTHER" id="PTHR14202">
    <property type="entry name" value="60 KDA RIBONUCLEOPROTEIN SSA/RO"/>
    <property type="match status" value="1"/>
</dbReference>
<comment type="subcellular location">
    <subcellularLocation>
        <location evidence="1">Cytoplasm</location>
    </subcellularLocation>
</comment>
<dbReference type="InterPro" id="IPR040322">
    <property type="entry name" value="TROVE2"/>
</dbReference>
<dbReference type="Gene3D" id="3.40.50.410">
    <property type="entry name" value="von Willebrand factor, type A domain"/>
    <property type="match status" value="1"/>
</dbReference>
<evidence type="ECO:0000256" key="4">
    <source>
        <dbReference type="ARBA" id="ARBA00022723"/>
    </source>
</evidence>
<gene>
    <name evidence="9" type="primary">LOC111134420</name>
</gene>
<keyword evidence="8" id="KW-1185">Reference proteome</keyword>
<dbReference type="GO" id="GO:1990904">
    <property type="term" value="C:ribonucleoprotein complex"/>
    <property type="evidence" value="ECO:0007669"/>
    <property type="project" value="UniProtKB-KW"/>
</dbReference>
<organism evidence="8 9">
    <name type="scientific">Crassostrea virginica</name>
    <name type="common">Eastern oyster</name>
    <dbReference type="NCBI Taxonomy" id="6565"/>
    <lineage>
        <taxon>Eukaryota</taxon>
        <taxon>Metazoa</taxon>
        <taxon>Spiralia</taxon>
        <taxon>Lophotrochozoa</taxon>
        <taxon>Mollusca</taxon>
        <taxon>Bivalvia</taxon>
        <taxon>Autobranchia</taxon>
        <taxon>Pteriomorphia</taxon>
        <taxon>Ostreida</taxon>
        <taxon>Ostreoidea</taxon>
        <taxon>Ostreidae</taxon>
        <taxon>Crassostrea</taxon>
    </lineage>
</organism>
<evidence type="ECO:0000256" key="3">
    <source>
        <dbReference type="ARBA" id="ARBA00022490"/>
    </source>
</evidence>
<dbReference type="InterPro" id="IPR056800">
    <property type="entry name" value="vWA_Ro60"/>
</dbReference>
<dbReference type="GO" id="GO:0046872">
    <property type="term" value="F:metal ion binding"/>
    <property type="evidence" value="ECO:0007669"/>
    <property type="project" value="UniProtKB-KW"/>
</dbReference>
<reference evidence="9" key="2">
    <citation type="submission" date="2025-08" db="UniProtKB">
        <authorList>
            <consortium name="RefSeq"/>
        </authorList>
    </citation>
    <scope>IDENTIFICATION</scope>
    <source>
        <tissue evidence="9">Whole sample</tissue>
    </source>
</reference>
<dbReference type="RefSeq" id="XP_022339120.1">
    <property type="nucleotide sequence ID" value="XM_022483412.1"/>
</dbReference>
<dbReference type="GO" id="GO:0005737">
    <property type="term" value="C:cytoplasm"/>
    <property type="evidence" value="ECO:0007669"/>
    <property type="project" value="UniProtKB-SubCell"/>
</dbReference>
<dbReference type="AlphaFoldDB" id="A0A8B8EGB2"/>
<evidence type="ECO:0000313" key="8">
    <source>
        <dbReference type="Proteomes" id="UP000694844"/>
    </source>
</evidence>
<keyword evidence="4" id="KW-0479">Metal-binding</keyword>
<dbReference type="PANTHER" id="PTHR14202:SF0">
    <property type="entry name" value="RNA-BINDING PROTEIN RO60"/>
    <property type="match status" value="1"/>
</dbReference>
<dbReference type="Pfam" id="PF25045">
    <property type="entry name" value="vWA_Ro60"/>
    <property type="match status" value="1"/>
</dbReference>
<keyword evidence="3" id="KW-0963">Cytoplasm</keyword>
<protein>
    <submittedName>
        <fullName evidence="9">60 kDa SS-A/Ro ribonucleoprotein-like</fullName>
    </submittedName>
</protein>
<evidence type="ECO:0000256" key="1">
    <source>
        <dbReference type="ARBA" id="ARBA00004496"/>
    </source>
</evidence>
<reference evidence="8" key="1">
    <citation type="submission" date="2024-06" db="UniProtKB">
        <authorList>
            <consortium name="RefSeq"/>
        </authorList>
    </citation>
    <scope>NUCLEOTIDE SEQUENCE [LARGE SCALE GENOMIC DNA]</scope>
</reference>
<keyword evidence="6" id="KW-0687">Ribonucleoprotein</keyword>
<dbReference type="OrthoDB" id="6098064at2759"/>
<feature type="domain" description="TROVE" evidence="7">
    <location>
        <begin position="1"/>
        <end position="338"/>
    </location>
</feature>
<dbReference type="Proteomes" id="UP000694844">
    <property type="component" value="Chromosome 1"/>
</dbReference>
<dbReference type="SUPFAM" id="SSF53300">
    <property type="entry name" value="vWA-like"/>
    <property type="match status" value="1"/>
</dbReference>
<dbReference type="GeneID" id="111134420"/>
<name>A0A8B8EGB2_CRAVI</name>
<dbReference type="InterPro" id="IPR036465">
    <property type="entry name" value="vWFA_dom_sf"/>
</dbReference>
<dbReference type="SUPFAM" id="SSF140864">
    <property type="entry name" value="TROVE domain-like"/>
    <property type="match status" value="1"/>
</dbReference>
<sequence length="557" mass="64117">MEDNQDNDTLKLWRFFRFGRDRSLYTPREETLQQSYESLILRVIDSGKGEHLVHLIENACKKSCRFYPLAYALAVCARSTNQRVSQKAYQALPNVCKTPAQLFMFLKYCQRSLNLKSWPRRHRKAIAKWYTENRQYLDDPMLLAGHVTKYRRRHGFSHKKVLKSCHPNSSKSSAEIKYILCYVVKGLTKANQKIHDGNDKTFNNNIREFITDYETIKKQNVPEDDVIAIIRKWRLTWEQVPNRLLKTKNVLAALLPMMPLTALLRNLGKLTSFGLLQPNSKGEESTCSRLENEDILRQANLHPIQILSSLNGYCKGRGLRNPQLRWSINDNIVQSLTKAYMKQLTCSCQNPRLPPNILVAINIRRSMENHVAGNPVMNCKHTATALAMTLIKWQSRTQIVTFGSDNPVQRLEIPISEDGIHDMEMALETVTARRENDLTYFNEPFRYAHQNMGSVDAIILMTDCLTRGDQSNIRDAYRNFRQRYGDISFVTVGFHTNGEDFPVAEPQNPKMLDVIGLDAEAIDLIVSFLSDQDQQIRESFASLEIYAGATEEDMDQD</sequence>
<proteinExistence type="inferred from homology"/>
<evidence type="ECO:0000256" key="6">
    <source>
        <dbReference type="ARBA" id="ARBA00023274"/>
    </source>
</evidence>
<comment type="similarity">
    <text evidence="2">Belongs to the Ro 60 kDa family.</text>
</comment>
<dbReference type="KEGG" id="cvn:111134420"/>
<keyword evidence="5" id="KW-0694">RNA-binding</keyword>
<dbReference type="InterPro" id="IPR008858">
    <property type="entry name" value="TROVE_dom"/>
</dbReference>
<evidence type="ECO:0000313" key="9">
    <source>
        <dbReference type="RefSeq" id="XP_022339120.1"/>
    </source>
</evidence>